<name>F4C444_SPHS2</name>
<sequence length="70" mass="8274">MEIWILTKQYYGWDTNAGYECAFAELPTAEKLKPFTELECLKIKDIRLLIKNKEWVGNHVTFKLTKKPLL</sequence>
<dbReference type="STRING" id="743722.Sph21_3496"/>
<dbReference type="EMBL" id="CP002584">
    <property type="protein sequence ID" value="ADZ80034.1"/>
    <property type="molecule type" value="Genomic_DNA"/>
</dbReference>
<protein>
    <submittedName>
        <fullName evidence="1">Uncharacterized protein</fullName>
    </submittedName>
</protein>
<dbReference type="HOGENOM" id="CLU_2755807_0_0_10"/>
<reference evidence="1" key="1">
    <citation type="submission" date="2011-03" db="EMBL/GenBank/DDBJ databases">
        <title>Complete sequence of Sphingobacterium sp. 21.</title>
        <authorList>
            <consortium name="US DOE Joint Genome Institute"/>
            <person name="Lucas S."/>
            <person name="Copeland A."/>
            <person name="Lapidus A."/>
            <person name="Cheng J.-F."/>
            <person name="Goodwin L."/>
            <person name="Pitluck S."/>
            <person name="Davenport K."/>
            <person name="Detter J.C."/>
            <person name="Han C."/>
            <person name="Tapia R."/>
            <person name="Land M."/>
            <person name="Hauser L."/>
            <person name="Kyrpides N."/>
            <person name="Ivanova N."/>
            <person name="Ovchinnikova G."/>
            <person name="Pagani I."/>
            <person name="Siebers A.K."/>
            <person name="Allgaier M."/>
            <person name="Thelen M.P."/>
            <person name="Hugenholtz P."/>
            <person name="Woyke T."/>
        </authorList>
    </citation>
    <scope>NUCLEOTIDE SEQUENCE</scope>
    <source>
        <strain evidence="1">21</strain>
    </source>
</reference>
<dbReference type="KEGG" id="shg:Sph21_3496"/>
<organism evidence="1">
    <name type="scientific">Sphingobacterium sp. (strain 21)</name>
    <dbReference type="NCBI Taxonomy" id="743722"/>
    <lineage>
        <taxon>Bacteria</taxon>
        <taxon>Pseudomonadati</taxon>
        <taxon>Bacteroidota</taxon>
        <taxon>Sphingobacteriia</taxon>
        <taxon>Sphingobacteriales</taxon>
        <taxon>Sphingobacteriaceae</taxon>
        <taxon>Sphingobacterium</taxon>
    </lineage>
</organism>
<evidence type="ECO:0000313" key="1">
    <source>
        <dbReference type="EMBL" id="ADZ80034.1"/>
    </source>
</evidence>
<dbReference type="PATRIC" id="fig|743722.3.peg.3734"/>
<gene>
    <name evidence="1" type="ordered locus">Sph21_3496</name>
</gene>
<dbReference type="AlphaFoldDB" id="F4C444"/>
<proteinExistence type="predicted"/>
<accession>F4C444</accession>